<comment type="caution">
    <text evidence="2">The sequence shown here is derived from an EMBL/GenBank/DDBJ whole genome shotgun (WGS) entry which is preliminary data.</text>
</comment>
<protein>
    <submittedName>
        <fullName evidence="2">NBS-containing resistance-like protein</fullName>
    </submittedName>
</protein>
<name>A0A392UB83_9FABA</name>
<keyword evidence="3" id="KW-1185">Reference proteome</keyword>
<dbReference type="PANTHER" id="PTHR19338:SF32">
    <property type="entry name" value="OS06G0287500 PROTEIN"/>
    <property type="match status" value="1"/>
</dbReference>
<dbReference type="GO" id="GO:0043531">
    <property type="term" value="F:ADP binding"/>
    <property type="evidence" value="ECO:0007669"/>
    <property type="project" value="InterPro"/>
</dbReference>
<dbReference type="Proteomes" id="UP000265520">
    <property type="component" value="Unassembled WGS sequence"/>
</dbReference>
<organism evidence="2 3">
    <name type="scientific">Trifolium medium</name>
    <dbReference type="NCBI Taxonomy" id="97028"/>
    <lineage>
        <taxon>Eukaryota</taxon>
        <taxon>Viridiplantae</taxon>
        <taxon>Streptophyta</taxon>
        <taxon>Embryophyta</taxon>
        <taxon>Tracheophyta</taxon>
        <taxon>Spermatophyta</taxon>
        <taxon>Magnoliopsida</taxon>
        <taxon>eudicotyledons</taxon>
        <taxon>Gunneridae</taxon>
        <taxon>Pentapetalae</taxon>
        <taxon>rosids</taxon>
        <taxon>fabids</taxon>
        <taxon>Fabales</taxon>
        <taxon>Fabaceae</taxon>
        <taxon>Papilionoideae</taxon>
        <taxon>50 kb inversion clade</taxon>
        <taxon>NPAAA clade</taxon>
        <taxon>Hologalegina</taxon>
        <taxon>IRL clade</taxon>
        <taxon>Trifolieae</taxon>
        <taxon>Trifolium</taxon>
    </lineage>
</organism>
<feature type="domain" description="NB-ARC" evidence="1">
    <location>
        <begin position="10"/>
        <end position="48"/>
    </location>
</feature>
<dbReference type="SUPFAM" id="SSF52540">
    <property type="entry name" value="P-loop containing nucleoside triphosphate hydrolases"/>
    <property type="match status" value="1"/>
</dbReference>
<sequence length="49" mass="5421">MKEADVVGFEKPRDKLVDWLVEGRDELTVVSVVAMGGQGKTTLARKVFD</sequence>
<dbReference type="Gene3D" id="3.40.50.300">
    <property type="entry name" value="P-loop containing nucleotide triphosphate hydrolases"/>
    <property type="match status" value="1"/>
</dbReference>
<evidence type="ECO:0000259" key="1">
    <source>
        <dbReference type="Pfam" id="PF00931"/>
    </source>
</evidence>
<evidence type="ECO:0000313" key="3">
    <source>
        <dbReference type="Proteomes" id="UP000265520"/>
    </source>
</evidence>
<accession>A0A392UB83</accession>
<feature type="non-terminal residue" evidence="2">
    <location>
        <position position="49"/>
    </location>
</feature>
<evidence type="ECO:0000313" key="2">
    <source>
        <dbReference type="EMBL" id="MCI70107.1"/>
    </source>
</evidence>
<dbReference type="AlphaFoldDB" id="A0A392UB83"/>
<proteinExistence type="predicted"/>
<dbReference type="InterPro" id="IPR002182">
    <property type="entry name" value="NB-ARC"/>
</dbReference>
<dbReference type="Pfam" id="PF00931">
    <property type="entry name" value="NB-ARC"/>
    <property type="match status" value="1"/>
</dbReference>
<reference evidence="2 3" key="1">
    <citation type="journal article" date="2018" name="Front. Plant Sci.">
        <title>Red Clover (Trifolium pratense) and Zigzag Clover (T. medium) - A Picture of Genomic Similarities and Differences.</title>
        <authorList>
            <person name="Dluhosova J."/>
            <person name="Istvanek J."/>
            <person name="Nedelnik J."/>
            <person name="Repkova J."/>
        </authorList>
    </citation>
    <scope>NUCLEOTIDE SEQUENCE [LARGE SCALE GENOMIC DNA]</scope>
    <source>
        <strain evidence="3">cv. 10/8</strain>
        <tissue evidence="2">Leaf</tissue>
    </source>
</reference>
<dbReference type="EMBL" id="LXQA010768866">
    <property type="protein sequence ID" value="MCI70107.1"/>
    <property type="molecule type" value="Genomic_DNA"/>
</dbReference>
<dbReference type="InterPro" id="IPR027417">
    <property type="entry name" value="P-loop_NTPase"/>
</dbReference>
<dbReference type="PANTHER" id="PTHR19338">
    <property type="entry name" value="TRANSLOCASE OF INNER MITOCHONDRIAL MEMBRANE 13 HOMOLOG"/>
    <property type="match status" value="1"/>
</dbReference>